<organism evidence="1 2">
    <name type="scientific">Taklimakanibacter albus</name>
    <dbReference type="NCBI Taxonomy" id="2800327"/>
    <lineage>
        <taxon>Bacteria</taxon>
        <taxon>Pseudomonadati</taxon>
        <taxon>Pseudomonadota</taxon>
        <taxon>Alphaproteobacteria</taxon>
        <taxon>Hyphomicrobiales</taxon>
        <taxon>Aestuariivirgaceae</taxon>
        <taxon>Taklimakanibacter</taxon>
    </lineage>
</organism>
<evidence type="ECO:0000313" key="2">
    <source>
        <dbReference type="Proteomes" id="UP000616151"/>
    </source>
</evidence>
<proteinExistence type="predicted"/>
<dbReference type="EMBL" id="JAENHL010000004">
    <property type="protein sequence ID" value="MBK1865449.1"/>
    <property type="molecule type" value="Genomic_DNA"/>
</dbReference>
<accession>A0ACC5QYH5</accession>
<sequence length="283" mass="31351">MPLRPSVYAFDFGGFRIATLLDATDIRGGLAESFALGEPEDRVRALAVANFIDPDRFEHPFIPVFVDTGKVKLLFDTGLGEPESALLHGLSQLGVAAEEIDIVVLTHGHPDHIGGLMTDGAPTFSRARYVFGAAAFEFWRRGENVRAARRANRELFLRNCAPLADRATFVNPGDEILPGITAVDAAGHSPGLLAWRIESADRRLLIWSDTCLHYIVSLQRPDWRANVDDDKEEAARARRRLLTSAAEERVVIAGYHMPFPGLGFVERTGDTFRWVPVSYQLNL</sequence>
<dbReference type="Proteomes" id="UP000616151">
    <property type="component" value="Unassembled WGS sequence"/>
</dbReference>
<keyword evidence="2" id="KW-1185">Reference proteome</keyword>
<protein>
    <submittedName>
        <fullName evidence="1">MBL fold metallo-hydrolase</fullName>
    </submittedName>
</protein>
<comment type="caution">
    <text evidence="1">The sequence shown here is derived from an EMBL/GenBank/DDBJ whole genome shotgun (WGS) entry which is preliminary data.</text>
</comment>
<gene>
    <name evidence="1" type="ORF">JHL16_03730</name>
</gene>
<evidence type="ECO:0000313" key="1">
    <source>
        <dbReference type="EMBL" id="MBK1865449.1"/>
    </source>
</evidence>
<name>A0ACC5QYH5_9HYPH</name>
<reference evidence="1" key="1">
    <citation type="submission" date="2021-01" db="EMBL/GenBank/DDBJ databases">
        <authorList>
            <person name="Sun Q."/>
        </authorList>
    </citation>
    <scope>NUCLEOTIDE SEQUENCE</scope>
    <source>
        <strain evidence="1">YIM B02566</strain>
    </source>
</reference>